<dbReference type="AlphaFoldDB" id="A0A644SQA6"/>
<dbReference type="InterPro" id="IPR036852">
    <property type="entry name" value="Peptidase_S8/S53_dom_sf"/>
</dbReference>
<comment type="caution">
    <text evidence="6">The sequence shown here is derived from an EMBL/GenBank/DDBJ whole genome shotgun (WGS) entry which is preliminary data.</text>
</comment>
<reference evidence="6" key="1">
    <citation type="submission" date="2019-08" db="EMBL/GenBank/DDBJ databases">
        <authorList>
            <person name="Kucharzyk K."/>
            <person name="Murdoch R.W."/>
            <person name="Higgins S."/>
            <person name="Loffler F."/>
        </authorList>
    </citation>
    <scope>NUCLEOTIDE SEQUENCE</scope>
</reference>
<dbReference type="CDD" id="cd00306">
    <property type="entry name" value="Peptidases_S8_S53"/>
    <property type="match status" value="1"/>
</dbReference>
<dbReference type="InterPro" id="IPR015500">
    <property type="entry name" value="Peptidase_S8_subtilisin-rel"/>
</dbReference>
<dbReference type="InterPro" id="IPR000209">
    <property type="entry name" value="Peptidase_S8/S53_dom"/>
</dbReference>
<evidence type="ECO:0000256" key="1">
    <source>
        <dbReference type="ARBA" id="ARBA00011073"/>
    </source>
</evidence>
<dbReference type="PRINTS" id="PR00723">
    <property type="entry name" value="SUBTILISIN"/>
</dbReference>
<name>A0A644SQA6_9ZZZZ</name>
<accession>A0A644SQA6</accession>
<evidence type="ECO:0000259" key="5">
    <source>
        <dbReference type="Pfam" id="PF00082"/>
    </source>
</evidence>
<dbReference type="Gene3D" id="3.40.50.200">
    <property type="entry name" value="Peptidase S8/S53 domain"/>
    <property type="match status" value="1"/>
</dbReference>
<dbReference type="GO" id="GO:0004252">
    <property type="term" value="F:serine-type endopeptidase activity"/>
    <property type="evidence" value="ECO:0007669"/>
    <property type="project" value="InterPro"/>
</dbReference>
<dbReference type="Pfam" id="PF00082">
    <property type="entry name" value="Peptidase_S8"/>
    <property type="match status" value="1"/>
</dbReference>
<evidence type="ECO:0000256" key="2">
    <source>
        <dbReference type="ARBA" id="ARBA00022670"/>
    </source>
</evidence>
<proteinExistence type="inferred from homology"/>
<feature type="domain" description="Peptidase S8/S53" evidence="5">
    <location>
        <begin position="230"/>
        <end position="507"/>
    </location>
</feature>
<dbReference type="PROSITE" id="PS51892">
    <property type="entry name" value="SUBTILASE"/>
    <property type="match status" value="1"/>
</dbReference>
<keyword evidence="3" id="KW-0378">Hydrolase</keyword>
<dbReference type="SUPFAM" id="SSF52743">
    <property type="entry name" value="Subtilisin-like"/>
    <property type="match status" value="1"/>
</dbReference>
<evidence type="ECO:0000256" key="3">
    <source>
        <dbReference type="ARBA" id="ARBA00022801"/>
    </source>
</evidence>
<comment type="similarity">
    <text evidence="1">Belongs to the peptidase S8 family.</text>
</comment>
<keyword evidence="4" id="KW-0720">Serine protease</keyword>
<sequence length="516" mass="54974">MKINYLKILGAMAVMSLASCSTNEELNPNATEELAQQKLLTQKQINNIIKTSLAQKGDFFWKDTDALTIYSALTYSDYILTIGYGTSSADYARTNARATQDIKENILSIIKTSESSTNSRNVNDLLIHDDATLNFIDVKVKDYATVKKLMSIKGIRYIEPSNYKFTEVATTSNSILEQVQSSGSSSSGSGCGYDIATLNAAEYTVTTPNAKVPWNFSKHGITSAWANSTGRGVGIAIVDTGLSPEQSLLNADFNNGASTGRTLSKNGTFVNSDSSTDTVTDGVNDGCGHGTSMAAVAASPRNDRGLPVGVAYNSNLITYRATGDVVLDSYRDQRGVTNALKAIANRTDVKIVSMSIGHAFSVGSISDAIKTVYSKGKLIISAAGTSTSFTTWYGVIFPANMAEVVAATGITDASTYQACDVCHTGSQVDFTIIMQRSANPDITVPVLSYYNGQTDFVGGSSVATAMTSGIAALVWAKNPTWTRDQVLAKMKASSQFPTTRNSKFGHGILYANVAVQ</sequence>
<dbReference type="GO" id="GO:0006508">
    <property type="term" value="P:proteolysis"/>
    <property type="evidence" value="ECO:0007669"/>
    <property type="project" value="UniProtKB-KW"/>
</dbReference>
<dbReference type="EMBL" id="VSSQ01000003">
    <property type="protein sequence ID" value="MPL56477.1"/>
    <property type="molecule type" value="Genomic_DNA"/>
</dbReference>
<evidence type="ECO:0000256" key="4">
    <source>
        <dbReference type="ARBA" id="ARBA00022825"/>
    </source>
</evidence>
<dbReference type="PROSITE" id="PS51257">
    <property type="entry name" value="PROKAR_LIPOPROTEIN"/>
    <property type="match status" value="1"/>
</dbReference>
<organism evidence="6">
    <name type="scientific">bioreactor metagenome</name>
    <dbReference type="NCBI Taxonomy" id="1076179"/>
    <lineage>
        <taxon>unclassified sequences</taxon>
        <taxon>metagenomes</taxon>
        <taxon>ecological metagenomes</taxon>
    </lineage>
</organism>
<evidence type="ECO:0000313" key="6">
    <source>
        <dbReference type="EMBL" id="MPL56477.1"/>
    </source>
</evidence>
<dbReference type="PANTHER" id="PTHR43806">
    <property type="entry name" value="PEPTIDASE S8"/>
    <property type="match status" value="1"/>
</dbReference>
<protein>
    <recommendedName>
        <fullName evidence="5">Peptidase S8/S53 domain-containing protein</fullName>
    </recommendedName>
</protein>
<dbReference type="PANTHER" id="PTHR43806:SF11">
    <property type="entry name" value="CEREVISIN-RELATED"/>
    <property type="match status" value="1"/>
</dbReference>
<keyword evidence="2" id="KW-0645">Protease</keyword>
<gene>
    <name evidence="6" type="ORF">SDC9_01963</name>
</gene>
<dbReference type="InterPro" id="IPR050131">
    <property type="entry name" value="Peptidase_S8_subtilisin-like"/>
</dbReference>